<feature type="region of interest" description="Disordered" evidence="1">
    <location>
        <begin position="1"/>
        <end position="44"/>
    </location>
</feature>
<comment type="caution">
    <text evidence="2">The sequence shown here is derived from an EMBL/GenBank/DDBJ whole genome shotgun (WGS) entry which is preliminary data.</text>
</comment>
<accession>A0ABV7FGU5</accession>
<dbReference type="RefSeq" id="WP_378120611.1">
    <property type="nucleotide sequence ID" value="NZ_JBHRTF010000006.1"/>
</dbReference>
<name>A0ABV7FGU5_9GAMM</name>
<sequence>MTLKEICNRFDGKKQKRKNEPNLQLLALREQEKDGYKKRKNQKE</sequence>
<keyword evidence="3" id="KW-1185">Reference proteome</keyword>
<dbReference type="Proteomes" id="UP001595555">
    <property type="component" value="Unassembled WGS sequence"/>
</dbReference>
<organism evidence="2 3">
    <name type="scientific">Cellvibrio fontiphilus</name>
    <dbReference type="NCBI Taxonomy" id="1815559"/>
    <lineage>
        <taxon>Bacteria</taxon>
        <taxon>Pseudomonadati</taxon>
        <taxon>Pseudomonadota</taxon>
        <taxon>Gammaproteobacteria</taxon>
        <taxon>Cellvibrionales</taxon>
        <taxon>Cellvibrionaceae</taxon>
        <taxon>Cellvibrio</taxon>
    </lineage>
</organism>
<evidence type="ECO:0000313" key="3">
    <source>
        <dbReference type="Proteomes" id="UP001595555"/>
    </source>
</evidence>
<dbReference type="EMBL" id="JBHRTF010000006">
    <property type="protein sequence ID" value="MFC3116881.1"/>
    <property type="molecule type" value="Genomic_DNA"/>
</dbReference>
<reference evidence="3" key="1">
    <citation type="journal article" date="2019" name="Int. J. Syst. Evol. Microbiol.">
        <title>The Global Catalogue of Microorganisms (GCM) 10K type strain sequencing project: providing services to taxonomists for standard genome sequencing and annotation.</title>
        <authorList>
            <consortium name="The Broad Institute Genomics Platform"/>
            <consortium name="The Broad Institute Genome Sequencing Center for Infectious Disease"/>
            <person name="Wu L."/>
            <person name="Ma J."/>
        </authorList>
    </citation>
    <scope>NUCLEOTIDE SEQUENCE [LARGE SCALE GENOMIC DNA]</scope>
    <source>
        <strain evidence="3">KCTC 52237</strain>
    </source>
</reference>
<evidence type="ECO:0000313" key="2">
    <source>
        <dbReference type="EMBL" id="MFC3116881.1"/>
    </source>
</evidence>
<feature type="compositionally biased region" description="Basic and acidic residues" evidence="1">
    <location>
        <begin position="1"/>
        <end position="13"/>
    </location>
</feature>
<proteinExistence type="predicted"/>
<gene>
    <name evidence="2" type="ORF">ACFODX_15035</name>
</gene>
<evidence type="ECO:0000256" key="1">
    <source>
        <dbReference type="SAM" id="MobiDB-lite"/>
    </source>
</evidence>
<protein>
    <submittedName>
        <fullName evidence="2">Uncharacterized protein</fullName>
    </submittedName>
</protein>